<organism evidence="4 5">
    <name type="scientific">Lasiosphaeria hispida</name>
    <dbReference type="NCBI Taxonomy" id="260671"/>
    <lineage>
        <taxon>Eukaryota</taxon>
        <taxon>Fungi</taxon>
        <taxon>Dikarya</taxon>
        <taxon>Ascomycota</taxon>
        <taxon>Pezizomycotina</taxon>
        <taxon>Sordariomycetes</taxon>
        <taxon>Sordariomycetidae</taxon>
        <taxon>Sordariales</taxon>
        <taxon>Lasiosphaeriaceae</taxon>
        <taxon>Lasiosphaeria</taxon>
    </lineage>
</organism>
<keyword evidence="5" id="KW-1185">Reference proteome</keyword>
<dbReference type="InterPro" id="IPR002110">
    <property type="entry name" value="Ankyrin_rpt"/>
</dbReference>
<proteinExistence type="predicted"/>
<evidence type="ECO:0000256" key="2">
    <source>
        <dbReference type="ARBA" id="ARBA00023043"/>
    </source>
</evidence>
<protein>
    <submittedName>
        <fullName evidence="4">Ankyrin repeat-containing domain protein</fullName>
    </submittedName>
</protein>
<reference evidence="4" key="1">
    <citation type="journal article" date="2023" name="Mol. Phylogenet. Evol.">
        <title>Genome-scale phylogeny and comparative genomics of the fungal order Sordariales.</title>
        <authorList>
            <person name="Hensen N."/>
            <person name="Bonometti L."/>
            <person name="Westerberg I."/>
            <person name="Brannstrom I.O."/>
            <person name="Guillou S."/>
            <person name="Cros-Aarteil S."/>
            <person name="Calhoun S."/>
            <person name="Haridas S."/>
            <person name="Kuo A."/>
            <person name="Mondo S."/>
            <person name="Pangilinan J."/>
            <person name="Riley R."/>
            <person name="LaButti K."/>
            <person name="Andreopoulos B."/>
            <person name="Lipzen A."/>
            <person name="Chen C."/>
            <person name="Yan M."/>
            <person name="Daum C."/>
            <person name="Ng V."/>
            <person name="Clum A."/>
            <person name="Steindorff A."/>
            <person name="Ohm R.A."/>
            <person name="Martin F."/>
            <person name="Silar P."/>
            <person name="Natvig D.O."/>
            <person name="Lalanne C."/>
            <person name="Gautier V."/>
            <person name="Ament-Velasquez S.L."/>
            <person name="Kruys A."/>
            <person name="Hutchinson M.I."/>
            <person name="Powell A.J."/>
            <person name="Barry K."/>
            <person name="Miller A.N."/>
            <person name="Grigoriev I.V."/>
            <person name="Debuchy R."/>
            <person name="Gladieux P."/>
            <person name="Hiltunen Thoren M."/>
            <person name="Johannesson H."/>
        </authorList>
    </citation>
    <scope>NUCLEOTIDE SEQUENCE</scope>
    <source>
        <strain evidence="4">CBS 955.72</strain>
    </source>
</reference>
<reference evidence="4" key="2">
    <citation type="submission" date="2023-06" db="EMBL/GenBank/DDBJ databases">
        <authorList>
            <consortium name="Lawrence Berkeley National Laboratory"/>
            <person name="Haridas S."/>
            <person name="Hensen N."/>
            <person name="Bonometti L."/>
            <person name="Westerberg I."/>
            <person name="Brannstrom I.O."/>
            <person name="Guillou S."/>
            <person name="Cros-Aarteil S."/>
            <person name="Calhoun S."/>
            <person name="Kuo A."/>
            <person name="Mondo S."/>
            <person name="Pangilinan J."/>
            <person name="Riley R."/>
            <person name="Labutti K."/>
            <person name="Andreopoulos B."/>
            <person name="Lipzen A."/>
            <person name="Chen C."/>
            <person name="Yanf M."/>
            <person name="Daum C."/>
            <person name="Ng V."/>
            <person name="Clum A."/>
            <person name="Steindorff A."/>
            <person name="Ohm R."/>
            <person name="Martin F."/>
            <person name="Silar P."/>
            <person name="Natvig D."/>
            <person name="Lalanne C."/>
            <person name="Gautier V."/>
            <person name="Ament-Velasquez S.L."/>
            <person name="Kruys A."/>
            <person name="Hutchinson M.I."/>
            <person name="Powell A.J."/>
            <person name="Barry K."/>
            <person name="Miller A.N."/>
            <person name="Grigoriev I.V."/>
            <person name="Debuchy R."/>
            <person name="Gladieux P."/>
            <person name="Thoren M.H."/>
            <person name="Johannesson H."/>
        </authorList>
    </citation>
    <scope>NUCLEOTIDE SEQUENCE</scope>
    <source>
        <strain evidence="4">CBS 955.72</strain>
    </source>
</reference>
<name>A0AAJ0MC00_9PEZI</name>
<feature type="repeat" description="ANK" evidence="3">
    <location>
        <begin position="250"/>
        <end position="279"/>
    </location>
</feature>
<dbReference type="PROSITE" id="PS50297">
    <property type="entry name" value="ANK_REP_REGION"/>
    <property type="match status" value="2"/>
</dbReference>
<dbReference type="Pfam" id="PF12796">
    <property type="entry name" value="Ank_2"/>
    <property type="match status" value="1"/>
</dbReference>
<feature type="repeat" description="ANK" evidence="3">
    <location>
        <begin position="192"/>
        <end position="220"/>
    </location>
</feature>
<evidence type="ECO:0000313" key="4">
    <source>
        <dbReference type="EMBL" id="KAK3348983.1"/>
    </source>
</evidence>
<sequence>MPSLGDLPAELVLLITESMDEPEDVAAMALTSRWLRVLTGRALRDQWANMGPAKQAQILLWEVERGDLATVQRLWRDHRPSLDRLYLSPITRSRLTALRTVQGIHGRATPRDDTARKTELFREKYCRDAGFREQLRLRAEQLTQANPESPAAVRLDGGSEVDRVYSGCDLTRFGPRPDGHADNDHLYWYWAPIHLAVSRGGNQMVSWLLDNGADIDAQCTGFCDCAIPGQYTQGDSQFNVSPEQGHAIFTPLHVAMCHNHTETAQLLLRRGASVNIGGIKHHTARLTPPTTLAFNAFHWAASAGAVAMCRILLARPHLHHALTPAFQLTAHRTSADWPPFQHAAAAGHLATVGRLLLAALRAAALEPTVILGHPNYDTLEVLVHHNRLADATWLANALYADAADAADIDLLESLDRALARLRAPPVAAELQPGLGAYQDRRCPHVASGGGVVIPAVRAAPAGGEDGPDDGVGRAKLARRLRELGGEG</sequence>
<dbReference type="EMBL" id="JAUIQD010000005">
    <property type="protein sequence ID" value="KAK3348983.1"/>
    <property type="molecule type" value="Genomic_DNA"/>
</dbReference>
<gene>
    <name evidence="4" type="ORF">B0T25DRAFT_609395</name>
</gene>
<dbReference type="PANTHER" id="PTHR24126">
    <property type="entry name" value="ANKYRIN REPEAT, PH AND SEC7 DOMAIN CONTAINING PROTEIN SECG-RELATED"/>
    <property type="match status" value="1"/>
</dbReference>
<dbReference type="Proteomes" id="UP001275084">
    <property type="component" value="Unassembled WGS sequence"/>
</dbReference>
<dbReference type="InterPro" id="IPR036770">
    <property type="entry name" value="Ankyrin_rpt-contain_sf"/>
</dbReference>
<keyword evidence="2 3" id="KW-0040">ANK repeat</keyword>
<comment type="caution">
    <text evidence="4">The sequence shown here is derived from an EMBL/GenBank/DDBJ whole genome shotgun (WGS) entry which is preliminary data.</text>
</comment>
<dbReference type="SMART" id="SM00248">
    <property type="entry name" value="ANK"/>
    <property type="match status" value="4"/>
</dbReference>
<keyword evidence="1" id="KW-0677">Repeat</keyword>
<accession>A0AAJ0MC00</accession>
<dbReference type="SUPFAM" id="SSF48403">
    <property type="entry name" value="Ankyrin repeat"/>
    <property type="match status" value="1"/>
</dbReference>
<dbReference type="Gene3D" id="1.25.40.20">
    <property type="entry name" value="Ankyrin repeat-containing domain"/>
    <property type="match status" value="1"/>
</dbReference>
<dbReference type="PANTHER" id="PTHR24126:SF14">
    <property type="entry name" value="ANK_REP_REGION DOMAIN-CONTAINING PROTEIN"/>
    <property type="match status" value="1"/>
</dbReference>
<evidence type="ECO:0000313" key="5">
    <source>
        <dbReference type="Proteomes" id="UP001275084"/>
    </source>
</evidence>
<evidence type="ECO:0000256" key="3">
    <source>
        <dbReference type="PROSITE-ProRule" id="PRU00023"/>
    </source>
</evidence>
<dbReference type="AlphaFoldDB" id="A0AAJ0MC00"/>
<dbReference type="PROSITE" id="PS50088">
    <property type="entry name" value="ANK_REPEAT"/>
    <property type="match status" value="2"/>
</dbReference>
<evidence type="ECO:0000256" key="1">
    <source>
        <dbReference type="ARBA" id="ARBA00022737"/>
    </source>
</evidence>